<dbReference type="EMBL" id="GG662537">
    <property type="protein sequence ID" value="EAS02435.3"/>
    <property type="molecule type" value="Genomic_DNA"/>
</dbReference>
<protein>
    <submittedName>
        <fullName evidence="4">Tetratricopeptide repeat protein</fullName>
    </submittedName>
</protein>
<dbReference type="KEGG" id="tet:TTHERM_00728950"/>
<keyword evidence="5" id="KW-1185">Reference proteome</keyword>
<dbReference type="PROSITE" id="PS50005">
    <property type="entry name" value="TPR"/>
    <property type="match status" value="2"/>
</dbReference>
<reference evidence="5" key="1">
    <citation type="journal article" date="2006" name="PLoS Biol.">
        <title>Macronuclear genome sequence of the ciliate Tetrahymena thermophila, a model eukaryote.</title>
        <authorList>
            <person name="Eisen J.A."/>
            <person name="Coyne R.S."/>
            <person name="Wu M."/>
            <person name="Wu D."/>
            <person name="Thiagarajan M."/>
            <person name="Wortman J.R."/>
            <person name="Badger J.H."/>
            <person name="Ren Q."/>
            <person name="Amedeo P."/>
            <person name="Jones K.M."/>
            <person name="Tallon L.J."/>
            <person name="Delcher A.L."/>
            <person name="Salzberg S.L."/>
            <person name="Silva J.C."/>
            <person name="Haas B.J."/>
            <person name="Majoros W.H."/>
            <person name="Farzad M."/>
            <person name="Carlton J.M."/>
            <person name="Smith R.K. Jr."/>
            <person name="Garg J."/>
            <person name="Pearlman R.E."/>
            <person name="Karrer K.M."/>
            <person name="Sun L."/>
            <person name="Manning G."/>
            <person name="Elde N.C."/>
            <person name="Turkewitz A.P."/>
            <person name="Asai D.J."/>
            <person name="Wilkes D.E."/>
            <person name="Wang Y."/>
            <person name="Cai H."/>
            <person name="Collins K."/>
            <person name="Stewart B.A."/>
            <person name="Lee S.R."/>
            <person name="Wilamowska K."/>
            <person name="Weinberg Z."/>
            <person name="Ruzzo W.L."/>
            <person name="Wloga D."/>
            <person name="Gaertig J."/>
            <person name="Frankel J."/>
            <person name="Tsao C.-C."/>
            <person name="Gorovsky M.A."/>
            <person name="Keeling P.J."/>
            <person name="Waller R.F."/>
            <person name="Patron N.J."/>
            <person name="Cherry J.M."/>
            <person name="Stover N.A."/>
            <person name="Krieger C.J."/>
            <person name="del Toro C."/>
            <person name="Ryder H.F."/>
            <person name="Williamson S.C."/>
            <person name="Barbeau R.A."/>
            <person name="Hamilton E.P."/>
            <person name="Orias E."/>
        </authorList>
    </citation>
    <scope>NUCLEOTIDE SEQUENCE [LARGE SCALE GENOMIC DNA]</scope>
    <source>
        <strain evidence="5">SB210</strain>
    </source>
</reference>
<feature type="region of interest" description="Disordered" evidence="2">
    <location>
        <begin position="548"/>
        <end position="570"/>
    </location>
</feature>
<feature type="region of interest" description="Disordered" evidence="2">
    <location>
        <begin position="299"/>
        <end position="323"/>
    </location>
</feature>
<feature type="region of interest" description="Disordered" evidence="2">
    <location>
        <begin position="256"/>
        <end position="286"/>
    </location>
</feature>
<sequence length="1377" mass="160442">MKEQQKQSQSIYKNLYLKPSVVGIGDSFSTAGLQQSQNIHQISLNSQGKNSMQPQIDYKKYYSKETNNFRSLGRGKQVSSQNNKSEEQIILPQIKGSSFQNKFEDIQVNAQIKSKSINGQTKLNNDLNCPAQQQIYKQSEQYSNIYKQKVMKQNQLIKKRLYENASQIQSNYVPFTTKMQEIQVQQNSLSLQINGTLNQQKQKALQENFKAQFMSPQIAKKNSEIQQRQQIENQLNNNNHSVLVVSSQNALNANSFKQSNQKLNNKTFSRSSNQNKEKQGQNLSLNNISNSVIQVKKVDSNKSNCDSERNHSNQIQNISVKQEKDQIQVRSQTECTIDQDIDDITIQKGSQKLMVNLSKNSQTKGVKFGVDNLSKDSNKISSFCGVEEKGSKKQIEEIQSILKNKKQESISLSSTEIQQTQKTQSTVQDILNLEVNQVLSRKPTQPMESSTFSKVKSSYEQNSLNKCFSEFDEGISDENEDSFEMEERLNEFNDEMNQQQAGQKKEDQDQDEAGIDQYQENSPQLTYNEPQIIEKVQNFKNQLSQEDIQDNQNGNEGNHNNENEGDDDGATISYKKQVQQQIIEKQKNKGILKTFTVQETKRLLKLQKNTSNYVQRLQYIKTYYNVQEKKIMVQNTQNQQQFIIDIFQDDTGGGRYDWKINDVMLGAGSQGRVYKAFCQKQVRNFALKMINLDDFESDQALDVINEICLLKFLRGHQPFIQLQDVFGLERTNQKTLILVMDYCQCNLMEIINYRKDNRLYWKEEELMFIFKQMLEGLKLLQDKRICHRDLKMQNILFSAKDIKYKIGDFSEGKFLQNSQQEQSKEDQMLHSFRGTWKYLSPELSTALKNVEDVCAYDPYLSDLYSLGVLFTDLVSLNEVKFQTKVVNGNKSKNNSNYMTQMQAYLTACIQKNTYPKVCQLILSLLNESPENRKSFESILKSYELEIDLSQVILQQDKDISLEIENQRENSKVMSQYQKAKKLFIIAEGYEKILKFERAIEAYQQVLQATIYMNTKTIRSRALYNVGRCYEKLGQFIKSLEFYQQCYYFRKKIYKPDSRRIGEILNALGIAYNKLGNQQESKNYYEQSLQIALNIYGQNHIIIANMYNNLGTVYFSLKQYSKSSQNFEQAISILKAINLEFQSFEILNNLSMVYLEQGKFTQSELCLKTALDLVIKHEGEDNYRLISIYINLGTLLSEQRRSEEQDQEIKDRQLKSINYYQIAESLCIKYYGEQYHQLGEIYNLMGISYQNLQDFDRSLYYLLKSEDVLKNSNNQNILWQTYSTLGVLYNMQKLYEKSIEYFKKSLEIHDQIDSDLFKKADLCYNIGCIYLYSKKIADSKYWFEKSLNLYEQSDESHINIAVINKFLKKIQLKEIDES</sequence>
<dbReference type="InParanoid" id="I7MLJ9"/>
<keyword evidence="1" id="KW-0802">TPR repeat</keyword>
<dbReference type="SMART" id="SM00028">
    <property type="entry name" value="TPR"/>
    <property type="match status" value="8"/>
</dbReference>
<dbReference type="SUPFAM" id="SSF56112">
    <property type="entry name" value="Protein kinase-like (PK-like)"/>
    <property type="match status" value="1"/>
</dbReference>
<feature type="compositionally biased region" description="Basic and acidic residues" evidence="2">
    <location>
        <begin position="299"/>
        <end position="311"/>
    </location>
</feature>
<dbReference type="Gene3D" id="1.10.510.10">
    <property type="entry name" value="Transferase(Phosphotransferase) domain 1"/>
    <property type="match status" value="1"/>
</dbReference>
<organism evidence="4 5">
    <name type="scientific">Tetrahymena thermophila (strain SB210)</name>
    <dbReference type="NCBI Taxonomy" id="312017"/>
    <lineage>
        <taxon>Eukaryota</taxon>
        <taxon>Sar</taxon>
        <taxon>Alveolata</taxon>
        <taxon>Ciliophora</taxon>
        <taxon>Intramacronucleata</taxon>
        <taxon>Oligohymenophorea</taxon>
        <taxon>Hymenostomatida</taxon>
        <taxon>Tetrahymenina</taxon>
        <taxon>Tetrahymenidae</taxon>
        <taxon>Tetrahymena</taxon>
    </lineage>
</organism>
<dbReference type="Pfam" id="PF00069">
    <property type="entry name" value="Pkinase"/>
    <property type="match status" value="1"/>
</dbReference>
<dbReference type="OrthoDB" id="1667894at2759"/>
<dbReference type="PROSITE" id="PS50011">
    <property type="entry name" value="PROTEIN_KINASE_DOM"/>
    <property type="match status" value="1"/>
</dbReference>
<feature type="repeat" description="TPR" evidence="1">
    <location>
        <begin position="1278"/>
        <end position="1311"/>
    </location>
</feature>
<dbReference type="InterPro" id="IPR011009">
    <property type="entry name" value="Kinase-like_dom_sf"/>
</dbReference>
<dbReference type="GO" id="GO:0005524">
    <property type="term" value="F:ATP binding"/>
    <property type="evidence" value="ECO:0007669"/>
    <property type="project" value="InterPro"/>
</dbReference>
<evidence type="ECO:0000256" key="2">
    <source>
        <dbReference type="SAM" id="MobiDB-lite"/>
    </source>
</evidence>
<evidence type="ECO:0000259" key="3">
    <source>
        <dbReference type="PROSITE" id="PS50011"/>
    </source>
</evidence>
<dbReference type="PROSITE" id="PS00108">
    <property type="entry name" value="PROTEIN_KINASE_ST"/>
    <property type="match status" value="1"/>
</dbReference>
<feature type="domain" description="Protein kinase" evidence="3">
    <location>
        <begin position="659"/>
        <end position="944"/>
    </location>
</feature>
<dbReference type="PANTHER" id="PTHR44305">
    <property type="entry name" value="SI:DKEY-192D15.2-RELATED"/>
    <property type="match status" value="1"/>
</dbReference>
<dbReference type="Gene3D" id="1.25.40.10">
    <property type="entry name" value="Tetratricopeptide repeat domain"/>
    <property type="match status" value="4"/>
</dbReference>
<dbReference type="SUPFAM" id="SSF48452">
    <property type="entry name" value="TPR-like"/>
    <property type="match status" value="3"/>
</dbReference>
<evidence type="ECO:0000256" key="1">
    <source>
        <dbReference type="PROSITE-ProRule" id="PRU00339"/>
    </source>
</evidence>
<dbReference type="InterPro" id="IPR053083">
    <property type="entry name" value="TF_kinase-domain_protein"/>
</dbReference>
<feature type="compositionally biased region" description="Polar residues" evidence="2">
    <location>
        <begin position="256"/>
        <end position="274"/>
    </location>
</feature>
<dbReference type="InterPro" id="IPR019734">
    <property type="entry name" value="TPR_rpt"/>
</dbReference>
<dbReference type="InterPro" id="IPR000719">
    <property type="entry name" value="Prot_kinase_dom"/>
</dbReference>
<evidence type="ECO:0000313" key="4">
    <source>
        <dbReference type="EMBL" id="EAS02435.3"/>
    </source>
</evidence>
<dbReference type="STRING" id="312017.I7MLJ9"/>
<dbReference type="RefSeq" id="XP_001022680.3">
    <property type="nucleotide sequence ID" value="XM_001022680.3"/>
</dbReference>
<dbReference type="Pfam" id="PF13374">
    <property type="entry name" value="TPR_10"/>
    <property type="match status" value="1"/>
</dbReference>
<feature type="compositionally biased region" description="Low complexity" evidence="2">
    <location>
        <begin position="550"/>
        <end position="560"/>
    </location>
</feature>
<proteinExistence type="predicted"/>
<dbReference type="InterPro" id="IPR008271">
    <property type="entry name" value="Ser/Thr_kinase_AS"/>
</dbReference>
<evidence type="ECO:0000313" key="5">
    <source>
        <dbReference type="Proteomes" id="UP000009168"/>
    </source>
</evidence>
<dbReference type="GO" id="GO:0004672">
    <property type="term" value="F:protein kinase activity"/>
    <property type="evidence" value="ECO:0007669"/>
    <property type="project" value="InterPro"/>
</dbReference>
<dbReference type="GeneID" id="7829393"/>
<dbReference type="Proteomes" id="UP000009168">
    <property type="component" value="Unassembled WGS sequence"/>
</dbReference>
<dbReference type="eggNOG" id="KOG0589">
    <property type="taxonomic scope" value="Eukaryota"/>
</dbReference>
<dbReference type="InterPro" id="IPR011990">
    <property type="entry name" value="TPR-like_helical_dom_sf"/>
</dbReference>
<accession>I7MLJ9</accession>
<gene>
    <name evidence="4" type="ORF">TTHERM_00728950</name>
</gene>
<name>I7MLJ9_TETTS</name>
<dbReference type="Pfam" id="PF13424">
    <property type="entry name" value="TPR_12"/>
    <property type="match status" value="2"/>
</dbReference>
<dbReference type="SMART" id="SM00220">
    <property type="entry name" value="S_TKc"/>
    <property type="match status" value="1"/>
</dbReference>
<dbReference type="PANTHER" id="PTHR44305:SF2">
    <property type="entry name" value="SI:DKEY-192D15.2"/>
    <property type="match status" value="1"/>
</dbReference>
<dbReference type="Pfam" id="PF13181">
    <property type="entry name" value="TPR_8"/>
    <property type="match status" value="1"/>
</dbReference>
<feature type="repeat" description="TPR" evidence="1">
    <location>
        <begin position="1103"/>
        <end position="1136"/>
    </location>
</feature>